<dbReference type="CDD" id="cd22231">
    <property type="entry name" value="RHH_NikR_HicB-like"/>
    <property type="match status" value="1"/>
</dbReference>
<evidence type="ECO:0000256" key="2">
    <source>
        <dbReference type="ARBA" id="ARBA00022649"/>
    </source>
</evidence>
<dbReference type="NCBIfam" id="TIGR02606">
    <property type="entry name" value="antidote_CC2985"/>
    <property type="match status" value="1"/>
</dbReference>
<dbReference type="STRING" id="297244.SAMN05421639_1011058"/>
<name>A0A376DQY3_CHRCU</name>
<evidence type="ECO:0000313" key="4">
    <source>
        <dbReference type="Proteomes" id="UP000255224"/>
    </source>
</evidence>
<dbReference type="InterPro" id="IPR022789">
    <property type="entry name" value="ParD"/>
</dbReference>
<accession>A0A376DQY3</accession>
<dbReference type="InterPro" id="IPR010985">
    <property type="entry name" value="Ribbon_hlx_hlx"/>
</dbReference>
<dbReference type="EMBL" id="UFVQ01000003">
    <property type="protein sequence ID" value="STC93960.1"/>
    <property type="molecule type" value="Genomic_DNA"/>
</dbReference>
<protein>
    <submittedName>
        <fullName evidence="3">Antitoxin ParD1</fullName>
    </submittedName>
</protein>
<reference evidence="3 4" key="1">
    <citation type="submission" date="2018-06" db="EMBL/GenBank/DDBJ databases">
        <authorList>
            <consortium name="Pathogen Informatics"/>
            <person name="Doyle S."/>
        </authorList>
    </citation>
    <scope>NUCLEOTIDE SEQUENCE [LARGE SCALE GENOMIC DNA]</scope>
    <source>
        <strain evidence="3 4">NCTC13533</strain>
    </source>
</reference>
<organism evidence="3 4">
    <name type="scientific">Chryseobacterium carnipullorum</name>
    <dbReference type="NCBI Taxonomy" id="1124835"/>
    <lineage>
        <taxon>Bacteria</taxon>
        <taxon>Pseudomonadati</taxon>
        <taxon>Bacteroidota</taxon>
        <taxon>Flavobacteriia</taxon>
        <taxon>Flavobacteriales</taxon>
        <taxon>Weeksellaceae</taxon>
        <taxon>Chryseobacterium group</taxon>
        <taxon>Chryseobacterium</taxon>
    </lineage>
</organism>
<keyword evidence="2" id="KW-1277">Toxin-antitoxin system</keyword>
<evidence type="ECO:0000313" key="3">
    <source>
        <dbReference type="EMBL" id="STC93960.1"/>
    </source>
</evidence>
<dbReference type="Pfam" id="PF03693">
    <property type="entry name" value="ParD_antitoxin"/>
    <property type="match status" value="1"/>
</dbReference>
<sequence>MIKYQLLVYLIKIKTMAKNTSILLGDYFDNFISEQIKSGKYSSASEVIRNALRLFEYEESKKTELVNELKKGEKSGFVEDFDRTEFLKNLHQKHSVDS</sequence>
<dbReference type="SUPFAM" id="SSF47598">
    <property type="entry name" value="Ribbon-helix-helix"/>
    <property type="match status" value="1"/>
</dbReference>
<dbReference type="GO" id="GO:0006355">
    <property type="term" value="P:regulation of DNA-templated transcription"/>
    <property type="evidence" value="ECO:0007669"/>
    <property type="project" value="InterPro"/>
</dbReference>
<dbReference type="PANTHER" id="PTHR36582">
    <property type="entry name" value="ANTITOXIN PARD"/>
    <property type="match status" value="1"/>
</dbReference>
<dbReference type="Gene3D" id="6.10.10.120">
    <property type="entry name" value="Antitoxin ParD1-like"/>
    <property type="match status" value="1"/>
</dbReference>
<gene>
    <name evidence="3" type="primary">parD1</name>
    <name evidence="3" type="ORF">NCTC13533_01184</name>
</gene>
<dbReference type="Proteomes" id="UP000255224">
    <property type="component" value="Unassembled WGS sequence"/>
</dbReference>
<dbReference type="AlphaFoldDB" id="A0A376DQY3"/>
<dbReference type="InterPro" id="IPR038296">
    <property type="entry name" value="ParD_sf"/>
</dbReference>
<proteinExistence type="inferred from homology"/>
<dbReference type="PANTHER" id="PTHR36582:SF2">
    <property type="entry name" value="ANTITOXIN PARD"/>
    <property type="match status" value="1"/>
</dbReference>
<evidence type="ECO:0000256" key="1">
    <source>
        <dbReference type="ARBA" id="ARBA00008580"/>
    </source>
</evidence>
<comment type="similarity">
    <text evidence="1">Belongs to the ParD antitoxin family.</text>
</comment>